<dbReference type="RefSeq" id="WP_377936310.1">
    <property type="nucleotide sequence ID" value="NZ_JBHUMF010000031.1"/>
</dbReference>
<keyword evidence="1" id="KW-1133">Transmembrane helix</keyword>
<evidence type="ECO:0000256" key="1">
    <source>
        <dbReference type="SAM" id="Phobius"/>
    </source>
</evidence>
<dbReference type="Proteomes" id="UP001597506">
    <property type="component" value="Unassembled WGS sequence"/>
</dbReference>
<reference evidence="3" key="1">
    <citation type="journal article" date="2019" name="Int. J. Syst. Evol. Microbiol.">
        <title>The Global Catalogue of Microorganisms (GCM) 10K type strain sequencing project: providing services to taxonomists for standard genome sequencing and annotation.</title>
        <authorList>
            <consortium name="The Broad Institute Genomics Platform"/>
            <consortium name="The Broad Institute Genome Sequencing Center for Infectious Disease"/>
            <person name="Wu L."/>
            <person name="Ma J."/>
        </authorList>
    </citation>
    <scope>NUCLEOTIDE SEQUENCE [LARGE SCALE GENOMIC DNA]</scope>
    <source>
        <strain evidence="3">KCTC 3913</strain>
    </source>
</reference>
<keyword evidence="3" id="KW-1185">Reference proteome</keyword>
<sequence>MRKAFVVIVTMLIEGGLLWGVSEIFQWNLMEILFLGGLLIFGVIWLFVFYTNQIHNEINVGAKGWTGQDAGGIKLFQFRLSPITLGIVLFMVLSFCLTIFYYADYFI</sequence>
<feature type="transmembrane region" description="Helical" evidence="1">
    <location>
        <begin position="30"/>
        <end position="50"/>
    </location>
</feature>
<proteinExistence type="predicted"/>
<protein>
    <recommendedName>
        <fullName evidence="4">DUF3899 domain-containing protein</fullName>
    </recommendedName>
</protein>
<keyword evidence="1" id="KW-0472">Membrane</keyword>
<gene>
    <name evidence="2" type="ORF">ACFSUL_13720</name>
</gene>
<organism evidence="2 3">
    <name type="scientific">Bacillus seohaeanensis</name>
    <dbReference type="NCBI Taxonomy" id="284580"/>
    <lineage>
        <taxon>Bacteria</taxon>
        <taxon>Bacillati</taxon>
        <taxon>Bacillota</taxon>
        <taxon>Bacilli</taxon>
        <taxon>Bacillales</taxon>
        <taxon>Bacillaceae</taxon>
        <taxon>Bacillus</taxon>
    </lineage>
</organism>
<evidence type="ECO:0008006" key="4">
    <source>
        <dbReference type="Google" id="ProtNLM"/>
    </source>
</evidence>
<name>A0ABW5RTM0_9BACI</name>
<evidence type="ECO:0000313" key="3">
    <source>
        <dbReference type="Proteomes" id="UP001597506"/>
    </source>
</evidence>
<comment type="caution">
    <text evidence="2">The sequence shown here is derived from an EMBL/GenBank/DDBJ whole genome shotgun (WGS) entry which is preliminary data.</text>
</comment>
<dbReference type="EMBL" id="JBHUMF010000031">
    <property type="protein sequence ID" value="MFD2681794.1"/>
    <property type="molecule type" value="Genomic_DNA"/>
</dbReference>
<feature type="transmembrane region" description="Helical" evidence="1">
    <location>
        <begin position="83"/>
        <end position="103"/>
    </location>
</feature>
<accession>A0ABW5RTM0</accession>
<keyword evidence="1" id="KW-0812">Transmembrane</keyword>
<evidence type="ECO:0000313" key="2">
    <source>
        <dbReference type="EMBL" id="MFD2681794.1"/>
    </source>
</evidence>